<dbReference type="EMBL" id="FNGA01000002">
    <property type="protein sequence ID" value="SDK78625.1"/>
    <property type="molecule type" value="Genomic_DNA"/>
</dbReference>
<sequence length="76" mass="8929">MTKEELKEHLLNTLPPVLCRQGVEKYTGGLIKAQTMRRMDCEGTGPLEGRFKRNRKVFYTREPFVDWFIEESNPLV</sequence>
<dbReference type="STRING" id="246191.SAMN05660337_1232"/>
<protein>
    <submittedName>
        <fullName evidence="1">Uncharacterized protein</fullName>
    </submittedName>
</protein>
<evidence type="ECO:0000313" key="1">
    <source>
        <dbReference type="EMBL" id="SDK78625.1"/>
    </source>
</evidence>
<gene>
    <name evidence="1" type="ORF">SAMN05660337_1232</name>
</gene>
<dbReference type="Proteomes" id="UP000199053">
    <property type="component" value="Unassembled WGS sequence"/>
</dbReference>
<dbReference type="RefSeq" id="WP_092159315.1">
    <property type="nucleotide sequence ID" value="NZ_FNGA01000002.1"/>
</dbReference>
<dbReference type="AlphaFoldDB" id="A0A1G9ERJ4"/>
<dbReference type="OrthoDB" id="5458469at2"/>
<proteinExistence type="predicted"/>
<keyword evidence="2" id="KW-1185">Reference proteome</keyword>
<reference evidence="2" key="1">
    <citation type="submission" date="2016-10" db="EMBL/GenBank/DDBJ databases">
        <authorList>
            <person name="Varghese N."/>
            <person name="Submissions S."/>
        </authorList>
    </citation>
    <scope>NUCLEOTIDE SEQUENCE [LARGE SCALE GENOMIC DNA]</scope>
    <source>
        <strain evidence="2">DSM 16995</strain>
    </source>
</reference>
<name>A0A1G9ERJ4_9BACT</name>
<evidence type="ECO:0000313" key="2">
    <source>
        <dbReference type="Proteomes" id="UP000199053"/>
    </source>
</evidence>
<accession>A0A1G9ERJ4</accession>
<organism evidence="1 2">
    <name type="scientific">Maridesulfovibrio ferrireducens</name>
    <dbReference type="NCBI Taxonomy" id="246191"/>
    <lineage>
        <taxon>Bacteria</taxon>
        <taxon>Pseudomonadati</taxon>
        <taxon>Thermodesulfobacteriota</taxon>
        <taxon>Desulfovibrionia</taxon>
        <taxon>Desulfovibrionales</taxon>
        <taxon>Desulfovibrionaceae</taxon>
        <taxon>Maridesulfovibrio</taxon>
    </lineage>
</organism>